<dbReference type="Gene3D" id="3.30.70.1170">
    <property type="entry name" value="Sun protein, domain 3"/>
    <property type="match status" value="1"/>
</dbReference>
<keyword evidence="9 14" id="KW-0949">S-adenosyl-L-methionine</keyword>
<dbReference type="Gene3D" id="3.40.50.150">
    <property type="entry name" value="Vaccinia Virus protein VP39"/>
    <property type="match status" value="1"/>
</dbReference>
<dbReference type="GO" id="GO:0009383">
    <property type="term" value="F:rRNA (cytosine-C5-)-methyltransferase activity"/>
    <property type="evidence" value="ECO:0007669"/>
    <property type="project" value="TreeGrafter"/>
</dbReference>
<keyword evidence="5" id="KW-0963">Cytoplasm</keyword>
<evidence type="ECO:0000256" key="7">
    <source>
        <dbReference type="ARBA" id="ARBA00022603"/>
    </source>
</evidence>
<dbReference type="STRING" id="913325.N799_08700"/>
<evidence type="ECO:0000256" key="14">
    <source>
        <dbReference type="PROSITE-ProRule" id="PRU01023"/>
    </source>
</evidence>
<dbReference type="NCBIfam" id="TIGR00563">
    <property type="entry name" value="rsmB"/>
    <property type="match status" value="1"/>
</dbReference>
<dbReference type="GO" id="GO:0006355">
    <property type="term" value="P:regulation of DNA-templated transcription"/>
    <property type="evidence" value="ECO:0007669"/>
    <property type="project" value="InterPro"/>
</dbReference>
<dbReference type="InterPro" id="IPR018314">
    <property type="entry name" value="RsmB/NOL1/NOP2-like_CS"/>
</dbReference>
<dbReference type="Pfam" id="PF01189">
    <property type="entry name" value="Methyltr_RsmB-F"/>
    <property type="match status" value="1"/>
</dbReference>
<dbReference type="GO" id="GO:0005829">
    <property type="term" value="C:cytosol"/>
    <property type="evidence" value="ECO:0007669"/>
    <property type="project" value="TreeGrafter"/>
</dbReference>
<dbReference type="SUPFAM" id="SSF48013">
    <property type="entry name" value="NusB-like"/>
    <property type="match status" value="1"/>
</dbReference>
<dbReference type="Pfam" id="PF22458">
    <property type="entry name" value="RsmF-B_ferredox"/>
    <property type="match status" value="1"/>
</dbReference>
<feature type="binding site" evidence="14">
    <location>
        <begin position="251"/>
        <end position="257"/>
    </location>
    <ligand>
        <name>S-adenosyl-L-methionine</name>
        <dbReference type="ChEBI" id="CHEBI:59789"/>
    </ligand>
</feature>
<comment type="caution">
    <text evidence="16">The sequence shown here is derived from an EMBL/GenBank/DDBJ whole genome shotgun (WGS) entry which is preliminary data.</text>
</comment>
<dbReference type="OrthoDB" id="9810297at2"/>
<organism evidence="16 17">
    <name type="scientific">Lysobacter arseniciresistens ZS79</name>
    <dbReference type="NCBI Taxonomy" id="913325"/>
    <lineage>
        <taxon>Bacteria</taxon>
        <taxon>Pseudomonadati</taxon>
        <taxon>Pseudomonadota</taxon>
        <taxon>Gammaproteobacteria</taxon>
        <taxon>Lysobacterales</taxon>
        <taxon>Lysobacteraceae</taxon>
        <taxon>Novilysobacter</taxon>
    </lineage>
</organism>
<comment type="catalytic activity">
    <reaction evidence="13">
        <text>cytidine(967) in 16S rRNA + S-adenosyl-L-methionine = 5-methylcytidine(967) in 16S rRNA + S-adenosyl-L-homocysteine + H(+)</text>
        <dbReference type="Rhea" id="RHEA:42748"/>
        <dbReference type="Rhea" id="RHEA-COMP:10219"/>
        <dbReference type="Rhea" id="RHEA-COMP:10220"/>
        <dbReference type="ChEBI" id="CHEBI:15378"/>
        <dbReference type="ChEBI" id="CHEBI:57856"/>
        <dbReference type="ChEBI" id="CHEBI:59789"/>
        <dbReference type="ChEBI" id="CHEBI:74483"/>
        <dbReference type="ChEBI" id="CHEBI:82748"/>
        <dbReference type="EC" id="2.1.1.176"/>
    </reaction>
</comment>
<evidence type="ECO:0000256" key="10">
    <source>
        <dbReference type="ARBA" id="ARBA00022884"/>
    </source>
</evidence>
<evidence type="ECO:0000256" key="12">
    <source>
        <dbReference type="ARBA" id="ARBA00031088"/>
    </source>
</evidence>
<dbReference type="PANTHER" id="PTHR22807">
    <property type="entry name" value="NOP2 YEAST -RELATED NOL1/NOP2/FMU SUN DOMAIN-CONTAINING"/>
    <property type="match status" value="1"/>
</dbReference>
<dbReference type="InterPro" id="IPR035926">
    <property type="entry name" value="NusB-like_sf"/>
</dbReference>
<keyword evidence="17" id="KW-1185">Reference proteome</keyword>
<evidence type="ECO:0000256" key="5">
    <source>
        <dbReference type="ARBA" id="ARBA00022490"/>
    </source>
</evidence>
<dbReference type="Gene3D" id="1.10.940.10">
    <property type="entry name" value="NusB-like"/>
    <property type="match status" value="1"/>
</dbReference>
<protein>
    <recommendedName>
        <fullName evidence="4">16S rRNA (cytosine(967)-C(5))-methyltransferase</fullName>
        <ecNumber evidence="4">2.1.1.176</ecNumber>
    </recommendedName>
    <alternativeName>
        <fullName evidence="11">16S rRNA m5C967 methyltransferase</fullName>
    </alternativeName>
    <alternativeName>
        <fullName evidence="12">rRNA (cytosine-C(5)-)-methyltransferase RsmB</fullName>
    </alternativeName>
</protein>
<dbReference type="InterPro" id="IPR054728">
    <property type="entry name" value="RsmB-like_ferredoxin"/>
</dbReference>
<dbReference type="PRINTS" id="PR02008">
    <property type="entry name" value="RCMTFAMILY"/>
</dbReference>
<dbReference type="EMBL" id="AVPT01000024">
    <property type="protein sequence ID" value="KGM54692.1"/>
    <property type="molecule type" value="Genomic_DNA"/>
</dbReference>
<evidence type="ECO:0000256" key="3">
    <source>
        <dbReference type="ARBA" id="ARBA00007494"/>
    </source>
</evidence>
<proteinExistence type="inferred from homology"/>
<name>A0A0A0EZW2_9GAMM</name>
<evidence type="ECO:0000256" key="11">
    <source>
        <dbReference type="ARBA" id="ARBA00030399"/>
    </source>
</evidence>
<evidence type="ECO:0000256" key="9">
    <source>
        <dbReference type="ARBA" id="ARBA00022691"/>
    </source>
</evidence>
<sequence length="432" mass="45900">MKPVPGTLTRATAARVLDAVLHNGRSLKGELATALPTLPDPRDRALVEAICLAVLRQPARYDAALAAWLPRPLARRDRELRALLMAGFAQLDPLGLPPHAAVAATVEAARALGRQHQAGMVNALLRRALREGLPAAEPHAQWPQWLRQRIAADWPGREAEILAASEQPPPLWLRVNTRRIGRDDYAARLREAGLEPEAVDGLPDALRLASAVPVATLPGFADGLVSVQDGAAQLVADAIAAPAGARVLDACSAPGGKAAHLLERDPSLRLTALDIDPARLRQVAATLDRLHLGGATLHAADGCDLDAWWDGTAFDAILLDAPCSATGIIRRQPDILLHRRASDLEQLAATQAGLLDSLWRTLAPGGVLLYATCSILAAENAAQVDAFLARTADARAEPLDERFGHASGAGRQRLPGEAGMDGFFYARLRKAG</sequence>
<evidence type="ECO:0000256" key="4">
    <source>
        <dbReference type="ARBA" id="ARBA00012140"/>
    </source>
</evidence>
<accession>A0A0A0EZW2</accession>
<dbReference type="PROSITE" id="PS01153">
    <property type="entry name" value="NOL1_NOP2_SUN"/>
    <property type="match status" value="1"/>
</dbReference>
<gene>
    <name evidence="16" type="ORF">N799_08700</name>
</gene>
<evidence type="ECO:0000313" key="16">
    <source>
        <dbReference type="EMBL" id="KGM54692.1"/>
    </source>
</evidence>
<keyword evidence="6" id="KW-0698">rRNA processing</keyword>
<dbReference type="SUPFAM" id="SSF53335">
    <property type="entry name" value="S-adenosyl-L-methionine-dependent methyltransferases"/>
    <property type="match status" value="1"/>
</dbReference>
<evidence type="ECO:0000256" key="13">
    <source>
        <dbReference type="ARBA" id="ARBA00047283"/>
    </source>
</evidence>
<evidence type="ECO:0000256" key="8">
    <source>
        <dbReference type="ARBA" id="ARBA00022679"/>
    </source>
</evidence>
<dbReference type="EC" id="2.1.1.176" evidence="4"/>
<dbReference type="FunFam" id="3.30.70.1170:FF:000002">
    <property type="entry name" value="Ribosomal RNA small subunit methyltransferase B"/>
    <property type="match status" value="1"/>
</dbReference>
<dbReference type="NCBIfam" id="NF008149">
    <property type="entry name" value="PRK10901.1"/>
    <property type="match status" value="1"/>
</dbReference>
<dbReference type="PROSITE" id="PS51686">
    <property type="entry name" value="SAM_MT_RSMB_NOP"/>
    <property type="match status" value="1"/>
</dbReference>
<dbReference type="InterPro" id="IPR023267">
    <property type="entry name" value="RCMT"/>
</dbReference>
<evidence type="ECO:0000256" key="1">
    <source>
        <dbReference type="ARBA" id="ARBA00002724"/>
    </source>
</evidence>
<dbReference type="CDD" id="cd02440">
    <property type="entry name" value="AdoMet_MTases"/>
    <property type="match status" value="1"/>
</dbReference>
<comment type="similarity">
    <text evidence="3 14">Belongs to the class I-like SAM-binding methyltransferase superfamily. RsmB/NOP family.</text>
</comment>
<comment type="subcellular location">
    <subcellularLocation>
        <location evidence="2">Cytoplasm</location>
    </subcellularLocation>
</comment>
<evidence type="ECO:0000313" key="17">
    <source>
        <dbReference type="Proteomes" id="UP000029989"/>
    </source>
</evidence>
<dbReference type="AlphaFoldDB" id="A0A0A0EZW2"/>
<dbReference type="PANTHER" id="PTHR22807:SF61">
    <property type="entry name" value="NOL1_NOP2_SUN FAMILY PROTEIN _ ANTITERMINATION NUSB DOMAIN-CONTAINING PROTEIN"/>
    <property type="match status" value="1"/>
</dbReference>
<feature type="binding site" evidence="14">
    <location>
        <position position="320"/>
    </location>
    <ligand>
        <name>S-adenosyl-L-methionine</name>
        <dbReference type="ChEBI" id="CHEBI:59789"/>
    </ligand>
</feature>
<keyword evidence="10 14" id="KW-0694">RNA-binding</keyword>
<dbReference type="Pfam" id="PF01029">
    <property type="entry name" value="NusB"/>
    <property type="match status" value="1"/>
</dbReference>
<dbReference type="InterPro" id="IPR006027">
    <property type="entry name" value="NusB_RsmB_TIM44"/>
</dbReference>
<dbReference type="InterPro" id="IPR049560">
    <property type="entry name" value="MeTrfase_RsmB-F_NOP2_cat"/>
</dbReference>
<dbReference type="RefSeq" id="WP_036212239.1">
    <property type="nucleotide sequence ID" value="NZ_AVPT01000024.1"/>
</dbReference>
<dbReference type="FunFam" id="3.40.50.150:FF:000022">
    <property type="entry name" value="Ribosomal RNA small subunit methyltransferase B"/>
    <property type="match status" value="1"/>
</dbReference>
<dbReference type="GO" id="GO:0070475">
    <property type="term" value="P:rRNA base methylation"/>
    <property type="evidence" value="ECO:0007669"/>
    <property type="project" value="TreeGrafter"/>
</dbReference>
<dbReference type="Proteomes" id="UP000029989">
    <property type="component" value="Unassembled WGS sequence"/>
</dbReference>
<feature type="binding site" evidence="14">
    <location>
        <position position="301"/>
    </location>
    <ligand>
        <name>S-adenosyl-L-methionine</name>
        <dbReference type="ChEBI" id="CHEBI:59789"/>
    </ligand>
</feature>
<feature type="binding site" evidence="14">
    <location>
        <position position="274"/>
    </location>
    <ligand>
        <name>S-adenosyl-L-methionine</name>
        <dbReference type="ChEBI" id="CHEBI:59789"/>
    </ligand>
</feature>
<comment type="function">
    <text evidence="1">Specifically methylates the cytosine at position 967 (m5C967) of 16S rRNA.</text>
</comment>
<dbReference type="InterPro" id="IPR004573">
    <property type="entry name" value="rRNA_ssu_MeTfrase_B"/>
</dbReference>
<dbReference type="eggNOG" id="COG0144">
    <property type="taxonomic scope" value="Bacteria"/>
</dbReference>
<dbReference type="InterPro" id="IPR001678">
    <property type="entry name" value="MeTrfase_RsmB-F_NOP2_dom"/>
</dbReference>
<keyword evidence="7 14" id="KW-0489">Methyltransferase</keyword>
<reference evidence="16 17" key="1">
    <citation type="journal article" date="2015" name="Stand. Genomic Sci.">
        <title>Genomic information of the arsenic-resistant bacterium Lysobacter arseniciresistens type strain ZS79(T) and comparison of Lysobacter draft genomes.</title>
        <authorList>
            <person name="Liu L."/>
            <person name="Zhang S."/>
            <person name="Luo M."/>
            <person name="Wang G."/>
        </authorList>
    </citation>
    <scope>NUCLEOTIDE SEQUENCE [LARGE SCALE GENOMIC DNA]</scope>
    <source>
        <strain evidence="16 17">ZS79</strain>
    </source>
</reference>
<dbReference type="GO" id="GO:0003723">
    <property type="term" value="F:RNA binding"/>
    <property type="evidence" value="ECO:0007669"/>
    <property type="project" value="UniProtKB-UniRule"/>
</dbReference>
<feature type="domain" description="SAM-dependent MTase RsmB/NOP-type" evidence="15">
    <location>
        <begin position="161"/>
        <end position="431"/>
    </location>
</feature>
<evidence type="ECO:0000259" key="15">
    <source>
        <dbReference type="PROSITE" id="PS51686"/>
    </source>
</evidence>
<evidence type="ECO:0000256" key="2">
    <source>
        <dbReference type="ARBA" id="ARBA00004496"/>
    </source>
</evidence>
<feature type="active site" description="Nucleophile" evidence="14">
    <location>
        <position position="373"/>
    </location>
</feature>
<dbReference type="InterPro" id="IPR029063">
    <property type="entry name" value="SAM-dependent_MTases_sf"/>
</dbReference>
<keyword evidence="8 14" id="KW-0808">Transferase</keyword>
<evidence type="ECO:0000256" key="6">
    <source>
        <dbReference type="ARBA" id="ARBA00022552"/>
    </source>
</evidence>